<dbReference type="AlphaFoldDB" id="X0SIN2"/>
<accession>X0SIN2</accession>
<comment type="caution">
    <text evidence="1">The sequence shown here is derived from an EMBL/GenBank/DDBJ whole genome shotgun (WGS) entry which is preliminary data.</text>
</comment>
<protein>
    <submittedName>
        <fullName evidence="1">Uncharacterized protein</fullName>
    </submittedName>
</protein>
<proteinExistence type="predicted"/>
<gene>
    <name evidence="1" type="ORF">S01H1_13428</name>
</gene>
<reference evidence="1" key="1">
    <citation type="journal article" date="2014" name="Front. Microbiol.">
        <title>High frequency of phylogenetically diverse reductive dehalogenase-homologous genes in deep subseafloor sedimentary metagenomes.</title>
        <authorList>
            <person name="Kawai M."/>
            <person name="Futagami T."/>
            <person name="Toyoda A."/>
            <person name="Takaki Y."/>
            <person name="Nishi S."/>
            <person name="Hori S."/>
            <person name="Arai W."/>
            <person name="Tsubouchi T."/>
            <person name="Morono Y."/>
            <person name="Uchiyama I."/>
            <person name="Ito T."/>
            <person name="Fujiyama A."/>
            <person name="Inagaki F."/>
            <person name="Takami H."/>
        </authorList>
    </citation>
    <scope>NUCLEOTIDE SEQUENCE</scope>
    <source>
        <strain evidence="1">Expedition CK06-06</strain>
    </source>
</reference>
<evidence type="ECO:0000313" key="1">
    <source>
        <dbReference type="EMBL" id="GAF75757.1"/>
    </source>
</evidence>
<name>X0SIN2_9ZZZZ</name>
<dbReference type="EMBL" id="BARS01006928">
    <property type="protein sequence ID" value="GAF75757.1"/>
    <property type="molecule type" value="Genomic_DNA"/>
</dbReference>
<sequence length="39" mass="4393">MGCPVKLKKPDCNKCEFGKEGLCDYPYSIKKPENKSVKS</sequence>
<organism evidence="1">
    <name type="scientific">marine sediment metagenome</name>
    <dbReference type="NCBI Taxonomy" id="412755"/>
    <lineage>
        <taxon>unclassified sequences</taxon>
        <taxon>metagenomes</taxon>
        <taxon>ecological metagenomes</taxon>
    </lineage>
</organism>